<sequence length="571" mass="59928">MMARIAGRAVQALRDRSGNVAVMAGLLFPVMLLGAVFGVDQGSLYLERREAQALTDLAAVTAVANISRANAAAALTMADNRQGNVQLIDRATLSTPMAAGTGAQMLVEPGRYSADPSTESPWRFTPGAEPANAVRVTFRKKGKLYFGAGFFEPPVITTTGIAAARAEAAFSIGSRLLSANTETSILNPVLGELLGVKLNLKLMDYEALANADIQALTFLEELATEIGLTAGTYDDVLAAEVTLGQVLRAVAASTSHSAARQFVLQLASGTRTGSLKVPLSYLLDLGNLGRLAIGEQAPGIEAVIGILDLVSAATAVANRNEQVNVQLGAFLNVAGASVKIAIGEPPLNTPWFAVGEAGTLVRTAQTRLYLELSVSLPGLANAKLPLYLELAFAEAKLREVTCSPGGVSRVAIDARPGILEAWIGQVDPSQLKRFDRKPTVQEVQLATVNLPLLPTIAVKGRAHLQTADETAQTLIFDKREIEGRVLKTAYSTTLAGPLFSSLLGNLKFNTEPKILGGVIDPVLTGLSQTLAGFGSVIDPILFNVLTALGVRLGEADIRVNGASCSRATLVN</sequence>
<protein>
    <submittedName>
        <fullName evidence="4">Uncharacterized protein</fullName>
    </submittedName>
</protein>
<evidence type="ECO:0000256" key="1">
    <source>
        <dbReference type="SAM" id="Phobius"/>
    </source>
</evidence>
<evidence type="ECO:0000259" key="2">
    <source>
        <dbReference type="Pfam" id="PF09977"/>
    </source>
</evidence>
<dbReference type="STRING" id="266779.Meso_1343"/>
<dbReference type="KEGG" id="mes:Meso_1343"/>
<keyword evidence="1" id="KW-0472">Membrane</keyword>
<dbReference type="Pfam" id="PF13400">
    <property type="entry name" value="Tad"/>
    <property type="match status" value="1"/>
</dbReference>
<organism evidence="4">
    <name type="scientific">Chelativorans sp. (strain BNC1)</name>
    <dbReference type="NCBI Taxonomy" id="266779"/>
    <lineage>
        <taxon>Bacteria</taxon>
        <taxon>Pseudomonadati</taxon>
        <taxon>Pseudomonadota</taxon>
        <taxon>Alphaproteobacteria</taxon>
        <taxon>Hyphomicrobiales</taxon>
        <taxon>Phyllobacteriaceae</taxon>
        <taxon>Chelativorans</taxon>
    </lineage>
</organism>
<evidence type="ECO:0000259" key="3">
    <source>
        <dbReference type="Pfam" id="PF13400"/>
    </source>
</evidence>
<evidence type="ECO:0000313" key="4">
    <source>
        <dbReference type="EMBL" id="ABG62739.1"/>
    </source>
</evidence>
<dbReference type="Pfam" id="PF09977">
    <property type="entry name" value="Tad_C"/>
    <property type="match status" value="1"/>
</dbReference>
<keyword evidence="1" id="KW-1133">Transmembrane helix</keyword>
<dbReference type="eggNOG" id="COG4655">
    <property type="taxonomic scope" value="Bacteria"/>
</dbReference>
<keyword evidence="1" id="KW-0812">Transmembrane</keyword>
<accession>Q11IN6</accession>
<dbReference type="InterPro" id="IPR028087">
    <property type="entry name" value="Tad_N"/>
</dbReference>
<gene>
    <name evidence="4" type="ordered locus">Meso_1343</name>
</gene>
<dbReference type="OrthoDB" id="7630116at2"/>
<dbReference type="InterPro" id="IPR018705">
    <property type="entry name" value="DUF2134_membrane"/>
</dbReference>
<proteinExistence type="predicted"/>
<dbReference type="EMBL" id="CP000390">
    <property type="protein sequence ID" value="ABG62739.1"/>
    <property type="molecule type" value="Genomic_DNA"/>
</dbReference>
<reference evidence="4" key="1">
    <citation type="submission" date="2006-06" db="EMBL/GenBank/DDBJ databases">
        <title>Complete sequence of chromosome of Chelativorans sp. BNC1.</title>
        <authorList>
            <consortium name="US DOE Joint Genome Institute"/>
            <person name="Copeland A."/>
            <person name="Lucas S."/>
            <person name="Lapidus A."/>
            <person name="Barry K."/>
            <person name="Detter J.C."/>
            <person name="Glavina del Rio T."/>
            <person name="Hammon N."/>
            <person name="Israni S."/>
            <person name="Dalin E."/>
            <person name="Tice H."/>
            <person name="Pitluck S."/>
            <person name="Chertkov O."/>
            <person name="Brettin T."/>
            <person name="Bruce D."/>
            <person name="Han C."/>
            <person name="Tapia R."/>
            <person name="Gilna P."/>
            <person name="Schmutz J."/>
            <person name="Larimer F."/>
            <person name="Land M."/>
            <person name="Hauser L."/>
            <person name="Kyrpides N."/>
            <person name="Mikhailova N."/>
            <person name="Richardson P."/>
        </authorList>
    </citation>
    <scope>NUCLEOTIDE SEQUENCE</scope>
    <source>
        <strain evidence="4">BNC1</strain>
    </source>
</reference>
<dbReference type="HOGENOM" id="CLU_022237_2_0_5"/>
<feature type="transmembrane region" description="Helical" evidence="1">
    <location>
        <begin position="20"/>
        <end position="39"/>
    </location>
</feature>
<feature type="domain" description="DUF2134" evidence="2">
    <location>
        <begin position="70"/>
        <end position="162"/>
    </location>
</feature>
<dbReference type="AlphaFoldDB" id="Q11IN6"/>
<name>Q11IN6_CHESB</name>
<feature type="domain" description="Putative Flp pilus-assembly TadG-like N-terminal" evidence="3">
    <location>
        <begin position="18"/>
        <end position="64"/>
    </location>
</feature>